<keyword evidence="2" id="KW-1185">Reference proteome</keyword>
<sequence length="181" mass="19763">MGIAVGLIVLLALVAVVVFLLRRARAKRIAALSDFIIDTEAGLPGQTMKTREIHGAGSANLVHFANSRLPSTSPTTMAHDTEPSPSLVRRMAQLEHQARETQVKIQALRSQGLSSPLNSVDKSEVRSRFNNDCQCVQVNVAQKEKFDSLAMRQAKGLQTIRDVDDGEDVPPGYDFAMARLP</sequence>
<dbReference type="AlphaFoldDB" id="A0AAW0C0L7"/>
<name>A0AAW0C0L7_9AGAR</name>
<reference evidence="1 2" key="1">
    <citation type="journal article" date="2024" name="J Genomics">
        <title>Draft genome sequencing and assembly of Favolaschia claudopus CIRM-BRFM 2984 isolated from oak limbs.</title>
        <authorList>
            <person name="Navarro D."/>
            <person name="Drula E."/>
            <person name="Chaduli D."/>
            <person name="Cazenave R."/>
            <person name="Ahrendt S."/>
            <person name="Wang J."/>
            <person name="Lipzen A."/>
            <person name="Daum C."/>
            <person name="Barry K."/>
            <person name="Grigoriev I.V."/>
            <person name="Favel A."/>
            <person name="Rosso M.N."/>
            <person name="Martin F."/>
        </authorList>
    </citation>
    <scope>NUCLEOTIDE SEQUENCE [LARGE SCALE GENOMIC DNA]</scope>
    <source>
        <strain evidence="1 2">CIRM-BRFM 2984</strain>
    </source>
</reference>
<evidence type="ECO:0000313" key="1">
    <source>
        <dbReference type="EMBL" id="KAK7031933.1"/>
    </source>
</evidence>
<dbReference type="EMBL" id="JAWWNJ010000024">
    <property type="protein sequence ID" value="KAK7031933.1"/>
    <property type="molecule type" value="Genomic_DNA"/>
</dbReference>
<organism evidence="1 2">
    <name type="scientific">Favolaschia claudopus</name>
    <dbReference type="NCBI Taxonomy" id="2862362"/>
    <lineage>
        <taxon>Eukaryota</taxon>
        <taxon>Fungi</taxon>
        <taxon>Dikarya</taxon>
        <taxon>Basidiomycota</taxon>
        <taxon>Agaricomycotina</taxon>
        <taxon>Agaricomycetes</taxon>
        <taxon>Agaricomycetidae</taxon>
        <taxon>Agaricales</taxon>
        <taxon>Marasmiineae</taxon>
        <taxon>Mycenaceae</taxon>
        <taxon>Favolaschia</taxon>
    </lineage>
</organism>
<comment type="caution">
    <text evidence="1">The sequence shown here is derived from an EMBL/GenBank/DDBJ whole genome shotgun (WGS) entry which is preliminary data.</text>
</comment>
<protein>
    <submittedName>
        <fullName evidence="1">Uncharacterized protein</fullName>
    </submittedName>
</protein>
<evidence type="ECO:0000313" key="2">
    <source>
        <dbReference type="Proteomes" id="UP001362999"/>
    </source>
</evidence>
<proteinExistence type="predicted"/>
<dbReference type="Proteomes" id="UP001362999">
    <property type="component" value="Unassembled WGS sequence"/>
</dbReference>
<gene>
    <name evidence="1" type="ORF">R3P38DRAFT_2926128</name>
</gene>
<accession>A0AAW0C0L7</accession>